<keyword evidence="4" id="KW-1185">Reference proteome</keyword>
<feature type="region of interest" description="Disordered" evidence="1">
    <location>
        <begin position="77"/>
        <end position="100"/>
    </location>
</feature>
<accession>A0A1H6JEL0</accession>
<keyword evidence="2" id="KW-0812">Transmembrane</keyword>
<dbReference type="STRING" id="1267564.SAMN05192561_11028"/>
<protein>
    <submittedName>
        <fullName evidence="3">Uncharacterized protein</fullName>
    </submittedName>
</protein>
<sequence>MRLGLLDTIGLATTLIFAIPVANYGVVRVLDGETTLGVAMVVIAVAMVVLPQYFLDPERILRGLLAGLLPSRLRAAGSDDAEEPAAGSADRADVDGSSEE</sequence>
<keyword evidence="2" id="KW-1133">Transmembrane helix</keyword>
<dbReference type="OrthoDB" id="157531at2157"/>
<gene>
    <name evidence="3" type="ORF">SAMN05192561_11028</name>
</gene>
<evidence type="ECO:0000256" key="2">
    <source>
        <dbReference type="SAM" id="Phobius"/>
    </source>
</evidence>
<evidence type="ECO:0000313" key="3">
    <source>
        <dbReference type="EMBL" id="SEH59136.1"/>
    </source>
</evidence>
<proteinExistence type="predicted"/>
<dbReference type="Proteomes" id="UP000199215">
    <property type="component" value="Unassembled WGS sequence"/>
</dbReference>
<evidence type="ECO:0000256" key="1">
    <source>
        <dbReference type="SAM" id="MobiDB-lite"/>
    </source>
</evidence>
<dbReference type="EMBL" id="FNWU01000010">
    <property type="protein sequence ID" value="SEH59136.1"/>
    <property type="molecule type" value="Genomic_DNA"/>
</dbReference>
<dbReference type="RefSeq" id="WP_092817498.1">
    <property type="nucleotide sequence ID" value="NZ_FNWU01000010.1"/>
</dbReference>
<dbReference type="InterPro" id="IPR055955">
    <property type="entry name" value="DUF7533"/>
</dbReference>
<dbReference type="AlphaFoldDB" id="A0A1H6JEL0"/>
<evidence type="ECO:0000313" key="4">
    <source>
        <dbReference type="Proteomes" id="UP000199215"/>
    </source>
</evidence>
<dbReference type="Pfam" id="PF24377">
    <property type="entry name" value="DUF7533"/>
    <property type="match status" value="1"/>
</dbReference>
<name>A0A1H6JEL0_9EURY</name>
<feature type="transmembrane region" description="Helical" evidence="2">
    <location>
        <begin position="34"/>
        <end position="55"/>
    </location>
</feature>
<reference evidence="3 4" key="1">
    <citation type="submission" date="2016-10" db="EMBL/GenBank/DDBJ databases">
        <authorList>
            <person name="de Groot N.N."/>
        </authorList>
    </citation>
    <scope>NUCLEOTIDE SEQUENCE [LARGE SCALE GENOMIC DNA]</scope>
    <source>
        <strain evidence="3 4">IBRC-M10418</strain>
    </source>
</reference>
<organism evidence="3 4">
    <name type="scientific">Halopenitus malekzadehii</name>
    <dbReference type="NCBI Taxonomy" id="1267564"/>
    <lineage>
        <taxon>Archaea</taxon>
        <taxon>Methanobacteriati</taxon>
        <taxon>Methanobacteriota</taxon>
        <taxon>Stenosarchaea group</taxon>
        <taxon>Halobacteria</taxon>
        <taxon>Halobacteriales</taxon>
        <taxon>Haloferacaceae</taxon>
        <taxon>Halopenitus</taxon>
    </lineage>
</organism>
<keyword evidence="2" id="KW-0472">Membrane</keyword>